<evidence type="ECO:0000256" key="5">
    <source>
        <dbReference type="ARBA" id="ARBA00022989"/>
    </source>
</evidence>
<name>A0AAE9XQ23_9PROT</name>
<evidence type="ECO:0000256" key="2">
    <source>
        <dbReference type="ARBA" id="ARBA00022475"/>
    </source>
</evidence>
<keyword evidence="6 7" id="KW-0472">Membrane</keyword>
<protein>
    <recommendedName>
        <fullName evidence="7">Phosphatidylglycerol--prolipoprotein diacylglyceryl transferase</fullName>
        <ecNumber evidence="7">2.5.1.145</ecNumber>
    </recommendedName>
</protein>
<evidence type="ECO:0000256" key="4">
    <source>
        <dbReference type="ARBA" id="ARBA00022692"/>
    </source>
</evidence>
<keyword evidence="2 7" id="KW-1003">Cell membrane</keyword>
<evidence type="ECO:0000256" key="1">
    <source>
        <dbReference type="ARBA" id="ARBA00007150"/>
    </source>
</evidence>
<dbReference type="AlphaFoldDB" id="A0AAE9XQ23"/>
<dbReference type="RefSeq" id="WP_289504952.1">
    <property type="nucleotide sequence ID" value="NZ_CP116805.1"/>
</dbReference>
<comment type="subcellular location">
    <subcellularLocation>
        <location evidence="7">Cell membrane</location>
        <topology evidence="7">Multi-pass membrane protein</topology>
    </subcellularLocation>
</comment>
<evidence type="ECO:0000313" key="8">
    <source>
        <dbReference type="EMBL" id="WCL55178.1"/>
    </source>
</evidence>
<dbReference type="HAMAP" id="MF_01147">
    <property type="entry name" value="Lgt"/>
    <property type="match status" value="1"/>
</dbReference>
<dbReference type="KEGG" id="gso:PH603_05320"/>
<keyword evidence="3 7" id="KW-0808">Transferase</keyword>
<dbReference type="EC" id="2.5.1.145" evidence="7"/>
<comment type="similarity">
    <text evidence="1 7">Belongs to the Lgt family.</text>
</comment>
<dbReference type="GO" id="GO:0008961">
    <property type="term" value="F:phosphatidylglycerol-prolipoprotein diacylglyceryl transferase activity"/>
    <property type="evidence" value="ECO:0007669"/>
    <property type="project" value="UniProtKB-UniRule"/>
</dbReference>
<evidence type="ECO:0000256" key="6">
    <source>
        <dbReference type="ARBA" id="ARBA00023136"/>
    </source>
</evidence>
<sequence length="277" mass="30865">MLDLIGIGLIAFPEIDPILVEIGPLAIRWYSLAYIAGLVFGWWYLRRLMARPGAPMSPTHVDDFLTWATIGVIAGGRLGYVLFYNLPKFMADPMAILRLWDGGMSFHGGLIGVCLAVVFFSKRHRIEMMKMADLMAIVAPLGLLTGRLANFINGELWGRTTDVSWAMIFPDDPTGLPRHPSQLYEAALEGLVLFIILQILFHKTRLPKDKPGVIAGCFFIGYSFARMTVEFFREPDAHIGLVDGISRGQMLSAPMLVFAGWLIWMGVTYKKRKGGQA</sequence>
<dbReference type="Proteomes" id="UP001217500">
    <property type="component" value="Chromosome"/>
</dbReference>
<keyword evidence="9" id="KW-1185">Reference proteome</keyword>
<comment type="catalytic activity">
    <reaction evidence="7">
        <text>L-cysteinyl-[prolipoprotein] + a 1,2-diacyl-sn-glycero-3-phospho-(1'-sn-glycerol) = an S-1,2-diacyl-sn-glyceryl-L-cysteinyl-[prolipoprotein] + sn-glycerol 1-phosphate + H(+)</text>
        <dbReference type="Rhea" id="RHEA:56712"/>
        <dbReference type="Rhea" id="RHEA-COMP:14679"/>
        <dbReference type="Rhea" id="RHEA-COMP:14680"/>
        <dbReference type="ChEBI" id="CHEBI:15378"/>
        <dbReference type="ChEBI" id="CHEBI:29950"/>
        <dbReference type="ChEBI" id="CHEBI:57685"/>
        <dbReference type="ChEBI" id="CHEBI:64716"/>
        <dbReference type="ChEBI" id="CHEBI:140658"/>
        <dbReference type="EC" id="2.5.1.145"/>
    </reaction>
</comment>
<evidence type="ECO:0000256" key="7">
    <source>
        <dbReference type="HAMAP-Rule" id="MF_01147"/>
    </source>
</evidence>
<feature type="transmembrane region" description="Helical" evidence="7">
    <location>
        <begin position="27"/>
        <end position="45"/>
    </location>
</feature>
<evidence type="ECO:0000256" key="3">
    <source>
        <dbReference type="ARBA" id="ARBA00022679"/>
    </source>
</evidence>
<feature type="binding site" evidence="7">
    <location>
        <position position="147"/>
    </location>
    <ligand>
        <name>a 1,2-diacyl-sn-glycero-3-phospho-(1'-sn-glycerol)</name>
        <dbReference type="ChEBI" id="CHEBI:64716"/>
    </ligand>
</feature>
<dbReference type="Pfam" id="PF01790">
    <property type="entry name" value="LGT"/>
    <property type="match status" value="1"/>
</dbReference>
<dbReference type="PANTHER" id="PTHR30589">
    <property type="entry name" value="PROLIPOPROTEIN DIACYLGLYCERYL TRANSFERASE"/>
    <property type="match status" value="1"/>
</dbReference>
<dbReference type="NCBIfam" id="TIGR00544">
    <property type="entry name" value="lgt"/>
    <property type="match status" value="1"/>
</dbReference>
<keyword evidence="4 7" id="KW-0812">Transmembrane</keyword>
<dbReference type="GO" id="GO:0042158">
    <property type="term" value="P:lipoprotein biosynthetic process"/>
    <property type="evidence" value="ECO:0007669"/>
    <property type="project" value="UniProtKB-UniRule"/>
</dbReference>
<dbReference type="GO" id="GO:0005886">
    <property type="term" value="C:plasma membrane"/>
    <property type="evidence" value="ECO:0007669"/>
    <property type="project" value="UniProtKB-SubCell"/>
</dbReference>
<dbReference type="EMBL" id="CP116805">
    <property type="protein sequence ID" value="WCL55178.1"/>
    <property type="molecule type" value="Genomic_DNA"/>
</dbReference>
<accession>A0AAE9XQ23</accession>
<dbReference type="InterPro" id="IPR001640">
    <property type="entry name" value="Lgt"/>
</dbReference>
<feature type="transmembrane region" description="Helical" evidence="7">
    <location>
        <begin position="213"/>
        <end position="229"/>
    </location>
</feature>
<reference evidence="8" key="1">
    <citation type="submission" date="2023-01" db="EMBL/GenBank/DDBJ databases">
        <title>The genome sequence of Kordiimonadaceae bacterium 6D33.</title>
        <authorList>
            <person name="Liu Y."/>
        </authorList>
    </citation>
    <scope>NUCLEOTIDE SEQUENCE</scope>
    <source>
        <strain evidence="8">6D33</strain>
    </source>
</reference>
<evidence type="ECO:0000313" key="9">
    <source>
        <dbReference type="Proteomes" id="UP001217500"/>
    </source>
</evidence>
<keyword evidence="5 7" id="KW-1133">Transmembrane helix</keyword>
<dbReference type="PROSITE" id="PS01311">
    <property type="entry name" value="LGT"/>
    <property type="match status" value="1"/>
</dbReference>
<feature type="transmembrane region" description="Helical" evidence="7">
    <location>
        <begin position="249"/>
        <end position="269"/>
    </location>
</feature>
<comment type="pathway">
    <text evidence="7">Protein modification; lipoprotein biosynthesis (diacylglyceryl transfer).</text>
</comment>
<gene>
    <name evidence="7 8" type="primary">lgt</name>
    <name evidence="8" type="ORF">PH603_05320</name>
</gene>
<proteinExistence type="inferred from homology"/>
<comment type="function">
    <text evidence="7">Catalyzes the transfer of the diacylglyceryl group from phosphatidylglycerol to the sulfhydryl group of the N-terminal cysteine of a prolipoprotein, the first step in the formation of mature lipoproteins.</text>
</comment>
<organism evidence="8 9">
    <name type="scientific">Gimibacter soli</name>
    <dbReference type="NCBI Taxonomy" id="3024400"/>
    <lineage>
        <taxon>Bacteria</taxon>
        <taxon>Pseudomonadati</taxon>
        <taxon>Pseudomonadota</taxon>
        <taxon>Alphaproteobacteria</taxon>
        <taxon>Kordiimonadales</taxon>
        <taxon>Temperatibacteraceae</taxon>
        <taxon>Gimibacter</taxon>
    </lineage>
</organism>
<feature type="transmembrane region" description="Helical" evidence="7">
    <location>
        <begin position="104"/>
        <end position="120"/>
    </location>
</feature>
<dbReference type="PANTHER" id="PTHR30589:SF0">
    <property type="entry name" value="PHOSPHATIDYLGLYCEROL--PROLIPOPROTEIN DIACYLGLYCERYL TRANSFERASE"/>
    <property type="match status" value="1"/>
</dbReference>
<feature type="transmembrane region" description="Helical" evidence="7">
    <location>
        <begin position="65"/>
        <end position="84"/>
    </location>
</feature>